<keyword evidence="12" id="KW-1185">Reference proteome</keyword>
<evidence type="ECO:0000256" key="8">
    <source>
        <dbReference type="ARBA" id="ARBA00023012"/>
    </source>
</evidence>
<evidence type="ECO:0000259" key="9">
    <source>
        <dbReference type="PROSITE" id="PS50109"/>
    </source>
</evidence>
<dbReference type="PROSITE" id="PS50109">
    <property type="entry name" value="HIS_KIN"/>
    <property type="match status" value="1"/>
</dbReference>
<name>A0ABY9TBU3_BREBE</name>
<dbReference type="CDD" id="cd07041">
    <property type="entry name" value="STAS_RsbR_RsbS_like"/>
    <property type="match status" value="1"/>
</dbReference>
<dbReference type="InterPro" id="IPR003594">
    <property type="entry name" value="HATPase_dom"/>
</dbReference>
<evidence type="ECO:0000256" key="4">
    <source>
        <dbReference type="ARBA" id="ARBA00022679"/>
    </source>
</evidence>
<evidence type="ECO:0000256" key="6">
    <source>
        <dbReference type="ARBA" id="ARBA00022777"/>
    </source>
</evidence>
<dbReference type="Gene3D" id="3.30.750.24">
    <property type="entry name" value="STAS domain"/>
    <property type="match status" value="1"/>
</dbReference>
<keyword evidence="3" id="KW-0597">Phosphoprotein</keyword>
<sequence length="515" mass="58644">MYPHVKKETEGGSETHLVQLASVGQIAAGIAHEVKNPLTAVRGFLQLLQEEHNQEYLKIAQSELNNALMTIENLLQVSKPDLDNEPFQLIKIAVELESLISLFQDQMYRVSIEKRLLDGDVTIYGKRNQIKKALFNLLKNAFEAIPGQGTVKVEHYVEQDYVVIIIEDTGVGISQQKLSMLGTPFFTTKVDGTGMGLTQVYSVVHEHKGFIEVHSSENRGTAFIIKLPKESNREYAGVTNLNVEYEDDQDLQSFFSKNRKLFEKRLLSEAVTVKDKIDEILQIGNIDLVANAYRLVLYVVEGRELEMISFAKQEGVAWAKYSLTLAFKLEWVQTVRRVLWDFLYNYDRLKETEAVREHFFMQEKRINNLIDQFLNHFFVSYSEYKDKLIQAQKEIVDGLSVPIIPLNRTTCILPLIGHIDDHRVHILEEKVLHYIGTSRIESLIIDLSGVVEMESDVITQLLHLIDGMSLMGCKTVVTGMRAEVVKTIIRNGIAFDNKVTVKGTLEQALGDYLHT</sequence>
<evidence type="ECO:0000256" key="5">
    <source>
        <dbReference type="ARBA" id="ARBA00022741"/>
    </source>
</evidence>
<dbReference type="EMBL" id="CP134050">
    <property type="protein sequence ID" value="WNC17570.1"/>
    <property type="molecule type" value="Genomic_DNA"/>
</dbReference>
<dbReference type="InterPro" id="IPR005467">
    <property type="entry name" value="His_kinase_dom"/>
</dbReference>
<proteinExistence type="predicted"/>
<dbReference type="InterPro" id="IPR036513">
    <property type="entry name" value="STAS_dom_sf"/>
</dbReference>
<dbReference type="CDD" id="cd00082">
    <property type="entry name" value="HisKA"/>
    <property type="match status" value="1"/>
</dbReference>
<reference evidence="11 12" key="1">
    <citation type="submission" date="2023-09" db="EMBL/GenBank/DDBJ databases">
        <title>Complete Genome and Methylome dissection of Bacillus brevis NEB573 original source of BbsI restriction endonuclease.</title>
        <authorList>
            <person name="Fomenkov A."/>
            <person name="Roberts R.D."/>
        </authorList>
    </citation>
    <scope>NUCLEOTIDE SEQUENCE [LARGE SCALE GENOMIC DNA]</scope>
    <source>
        <strain evidence="11 12">NEB573</strain>
    </source>
</reference>
<dbReference type="InterPro" id="IPR003661">
    <property type="entry name" value="HisK_dim/P_dom"/>
</dbReference>
<dbReference type="InterPro" id="IPR036890">
    <property type="entry name" value="HATPase_C_sf"/>
</dbReference>
<keyword evidence="6" id="KW-0418">Kinase</keyword>
<dbReference type="InterPro" id="IPR004358">
    <property type="entry name" value="Sig_transdc_His_kin-like_C"/>
</dbReference>
<dbReference type="PRINTS" id="PR00344">
    <property type="entry name" value="BCTRLSENSOR"/>
</dbReference>
<dbReference type="Gene3D" id="3.30.565.10">
    <property type="entry name" value="Histidine kinase-like ATPase, C-terminal domain"/>
    <property type="match status" value="1"/>
</dbReference>
<dbReference type="PANTHER" id="PTHR43065">
    <property type="entry name" value="SENSOR HISTIDINE KINASE"/>
    <property type="match status" value="1"/>
</dbReference>
<organism evidence="11 12">
    <name type="scientific">Brevibacillus brevis</name>
    <name type="common">Bacillus brevis</name>
    <dbReference type="NCBI Taxonomy" id="1393"/>
    <lineage>
        <taxon>Bacteria</taxon>
        <taxon>Bacillati</taxon>
        <taxon>Bacillota</taxon>
        <taxon>Bacilli</taxon>
        <taxon>Bacillales</taxon>
        <taxon>Paenibacillaceae</taxon>
        <taxon>Brevibacillus</taxon>
    </lineage>
</organism>
<dbReference type="SMART" id="SM00388">
    <property type="entry name" value="HisKA"/>
    <property type="match status" value="1"/>
</dbReference>
<dbReference type="SUPFAM" id="SSF52091">
    <property type="entry name" value="SpoIIaa-like"/>
    <property type="match status" value="1"/>
</dbReference>
<evidence type="ECO:0000256" key="3">
    <source>
        <dbReference type="ARBA" id="ARBA00022553"/>
    </source>
</evidence>
<keyword evidence="7 11" id="KW-0067">ATP-binding</keyword>
<evidence type="ECO:0000256" key="2">
    <source>
        <dbReference type="ARBA" id="ARBA00012438"/>
    </source>
</evidence>
<dbReference type="EC" id="2.7.13.3" evidence="2"/>
<dbReference type="InterPro" id="IPR036097">
    <property type="entry name" value="HisK_dim/P_sf"/>
</dbReference>
<evidence type="ECO:0000256" key="1">
    <source>
        <dbReference type="ARBA" id="ARBA00000085"/>
    </source>
</evidence>
<accession>A0ABY9TBU3</accession>
<keyword evidence="8" id="KW-0902">Two-component regulatory system</keyword>
<dbReference type="PROSITE" id="PS50801">
    <property type="entry name" value="STAS"/>
    <property type="match status" value="1"/>
</dbReference>
<keyword evidence="4" id="KW-0808">Transferase</keyword>
<dbReference type="Pfam" id="PF01740">
    <property type="entry name" value="STAS"/>
    <property type="match status" value="1"/>
</dbReference>
<gene>
    <name evidence="11" type="ORF">RGB73_15080</name>
</gene>
<evidence type="ECO:0000313" key="12">
    <source>
        <dbReference type="Proteomes" id="UP001256827"/>
    </source>
</evidence>
<feature type="domain" description="STAS" evidence="10">
    <location>
        <begin position="412"/>
        <end position="512"/>
    </location>
</feature>
<dbReference type="Proteomes" id="UP001256827">
    <property type="component" value="Chromosome"/>
</dbReference>
<evidence type="ECO:0000259" key="10">
    <source>
        <dbReference type="PROSITE" id="PS50801"/>
    </source>
</evidence>
<dbReference type="InterPro" id="IPR002645">
    <property type="entry name" value="STAS_dom"/>
</dbReference>
<dbReference type="SMART" id="SM00387">
    <property type="entry name" value="HATPase_c"/>
    <property type="match status" value="1"/>
</dbReference>
<dbReference type="Pfam" id="PF00512">
    <property type="entry name" value="HisKA"/>
    <property type="match status" value="1"/>
</dbReference>
<comment type="catalytic activity">
    <reaction evidence="1">
        <text>ATP + protein L-histidine = ADP + protein N-phospho-L-histidine.</text>
        <dbReference type="EC" id="2.7.13.3"/>
    </reaction>
</comment>
<evidence type="ECO:0000256" key="7">
    <source>
        <dbReference type="ARBA" id="ARBA00022840"/>
    </source>
</evidence>
<feature type="domain" description="Histidine kinase" evidence="9">
    <location>
        <begin position="29"/>
        <end position="231"/>
    </location>
</feature>
<dbReference type="PANTHER" id="PTHR43065:SF46">
    <property type="entry name" value="C4-DICARBOXYLATE TRANSPORT SENSOR PROTEIN DCTB"/>
    <property type="match status" value="1"/>
</dbReference>
<dbReference type="Pfam" id="PF02518">
    <property type="entry name" value="HATPase_c"/>
    <property type="match status" value="1"/>
</dbReference>
<dbReference type="Gene3D" id="1.10.287.130">
    <property type="match status" value="1"/>
</dbReference>
<evidence type="ECO:0000313" key="11">
    <source>
        <dbReference type="EMBL" id="WNC17570.1"/>
    </source>
</evidence>
<dbReference type="RefSeq" id="WP_310773970.1">
    <property type="nucleotide sequence ID" value="NZ_CP134050.1"/>
</dbReference>
<dbReference type="SUPFAM" id="SSF47384">
    <property type="entry name" value="Homodimeric domain of signal transducing histidine kinase"/>
    <property type="match status" value="1"/>
</dbReference>
<dbReference type="SUPFAM" id="SSF55874">
    <property type="entry name" value="ATPase domain of HSP90 chaperone/DNA topoisomerase II/histidine kinase"/>
    <property type="match status" value="1"/>
</dbReference>
<protein>
    <recommendedName>
        <fullName evidence="2">histidine kinase</fullName>
        <ecNumber evidence="2">2.7.13.3</ecNumber>
    </recommendedName>
</protein>
<dbReference type="GO" id="GO:0005524">
    <property type="term" value="F:ATP binding"/>
    <property type="evidence" value="ECO:0007669"/>
    <property type="project" value="UniProtKB-KW"/>
</dbReference>
<keyword evidence="5" id="KW-0547">Nucleotide-binding</keyword>